<name>A0A1D1ZC67_9ARAE</name>
<reference evidence="2" key="1">
    <citation type="submission" date="2015-07" db="EMBL/GenBank/DDBJ databases">
        <title>Transcriptome Assembly of Anthurium amnicola.</title>
        <authorList>
            <person name="Suzuki J."/>
        </authorList>
    </citation>
    <scope>NUCLEOTIDE SEQUENCE</scope>
</reference>
<accession>A0A1D1ZC67</accession>
<sequence length="202" mass="20802">MGRRRRATGPLPQPLPPATAPPSLPAPPPNTPTGRAAPVRRQPVVLARSRGARCAEVAGGTAADFAAVCCCCPCGILSLLLLAVVKVPAGLCRRAFLKRRKGSKGGGAAAARPRLGLLGPRVGVADEGAHGGADDEEEFVVFGSGVRQVVLGPGAKGLLVGTAVGWPPEKSPSAEVSAMDKQMWAHFYGAGFWRSPSQREEA</sequence>
<dbReference type="EMBL" id="GDJX01003450">
    <property type="protein sequence ID" value="JAT64486.1"/>
    <property type="molecule type" value="Transcribed_RNA"/>
</dbReference>
<feature type="compositionally biased region" description="Pro residues" evidence="1">
    <location>
        <begin position="11"/>
        <end position="31"/>
    </location>
</feature>
<organism evidence="2">
    <name type="scientific">Anthurium amnicola</name>
    <dbReference type="NCBI Taxonomy" id="1678845"/>
    <lineage>
        <taxon>Eukaryota</taxon>
        <taxon>Viridiplantae</taxon>
        <taxon>Streptophyta</taxon>
        <taxon>Embryophyta</taxon>
        <taxon>Tracheophyta</taxon>
        <taxon>Spermatophyta</taxon>
        <taxon>Magnoliopsida</taxon>
        <taxon>Liliopsida</taxon>
        <taxon>Araceae</taxon>
        <taxon>Pothoideae</taxon>
        <taxon>Potheae</taxon>
        <taxon>Anthurium</taxon>
    </lineage>
</organism>
<evidence type="ECO:0000313" key="2">
    <source>
        <dbReference type="EMBL" id="JAT64486.1"/>
    </source>
</evidence>
<dbReference type="PANTHER" id="PTHR33264">
    <property type="entry name" value="EXPRESSED PROTEIN"/>
    <property type="match status" value="1"/>
</dbReference>
<dbReference type="AlphaFoldDB" id="A0A1D1ZC67"/>
<gene>
    <name evidence="2" type="ORF">g.84993</name>
</gene>
<proteinExistence type="predicted"/>
<dbReference type="PANTHER" id="PTHR33264:SF8">
    <property type="entry name" value="EXPRESSED PROTEIN"/>
    <property type="match status" value="1"/>
</dbReference>
<evidence type="ECO:0000256" key="1">
    <source>
        <dbReference type="SAM" id="MobiDB-lite"/>
    </source>
</evidence>
<protein>
    <submittedName>
        <fullName evidence="2">Uncharacterized protein</fullName>
    </submittedName>
</protein>
<feature type="region of interest" description="Disordered" evidence="1">
    <location>
        <begin position="1"/>
        <end position="40"/>
    </location>
</feature>